<dbReference type="EMBL" id="LAZR01000343">
    <property type="protein sequence ID" value="KKN73447.1"/>
    <property type="molecule type" value="Genomic_DNA"/>
</dbReference>
<organism evidence="1">
    <name type="scientific">marine sediment metagenome</name>
    <dbReference type="NCBI Taxonomy" id="412755"/>
    <lineage>
        <taxon>unclassified sequences</taxon>
        <taxon>metagenomes</taxon>
        <taxon>ecological metagenomes</taxon>
    </lineage>
</organism>
<protein>
    <submittedName>
        <fullName evidence="1">Uncharacterized protein</fullName>
    </submittedName>
</protein>
<comment type="caution">
    <text evidence="1">The sequence shown here is derived from an EMBL/GenBank/DDBJ whole genome shotgun (WGS) entry which is preliminary data.</text>
</comment>
<accession>A0A0F9TF27</accession>
<sequence length="89" mass="9744">MTALYGQMECKLYPSAFSGEVVFQVNTINKQSYEGVAPKHYVTYDAQLTRNGVNGQVKVRVLVNGGKEARVSVPDGQILTVSADKVHEI</sequence>
<reference evidence="1" key="1">
    <citation type="journal article" date="2015" name="Nature">
        <title>Complex archaea that bridge the gap between prokaryotes and eukaryotes.</title>
        <authorList>
            <person name="Spang A."/>
            <person name="Saw J.H."/>
            <person name="Jorgensen S.L."/>
            <person name="Zaremba-Niedzwiedzka K."/>
            <person name="Martijn J."/>
            <person name="Lind A.E."/>
            <person name="van Eijk R."/>
            <person name="Schleper C."/>
            <person name="Guy L."/>
            <person name="Ettema T.J."/>
        </authorList>
    </citation>
    <scope>NUCLEOTIDE SEQUENCE</scope>
</reference>
<evidence type="ECO:0000313" key="1">
    <source>
        <dbReference type="EMBL" id="KKN73447.1"/>
    </source>
</evidence>
<dbReference type="AlphaFoldDB" id="A0A0F9TF27"/>
<proteinExistence type="predicted"/>
<gene>
    <name evidence="1" type="ORF">LCGC14_0400220</name>
</gene>
<name>A0A0F9TF27_9ZZZZ</name>